<comment type="similarity">
    <text evidence="1">Belongs to the protein kinase superfamily. TKL Ser/Thr protein kinase family. RAF subfamily.</text>
</comment>
<evidence type="ECO:0000256" key="9">
    <source>
        <dbReference type="SAM" id="MobiDB-lite"/>
    </source>
</evidence>
<dbReference type="InterPro" id="IPR011009">
    <property type="entry name" value="Kinase-like_dom_sf"/>
</dbReference>
<accession>A0A1W0WUP4</accession>
<organism evidence="12 13">
    <name type="scientific">Hypsibius exemplaris</name>
    <name type="common">Freshwater tardigrade</name>
    <dbReference type="NCBI Taxonomy" id="2072580"/>
    <lineage>
        <taxon>Eukaryota</taxon>
        <taxon>Metazoa</taxon>
        <taxon>Ecdysozoa</taxon>
        <taxon>Tardigrada</taxon>
        <taxon>Eutardigrada</taxon>
        <taxon>Parachela</taxon>
        <taxon>Hypsibioidea</taxon>
        <taxon>Hypsibiidae</taxon>
        <taxon>Hypsibius</taxon>
    </lineage>
</organism>
<dbReference type="PROSITE" id="PS00108">
    <property type="entry name" value="PROTEIN_KINASE_ST"/>
    <property type="match status" value="1"/>
</dbReference>
<dbReference type="SMART" id="SM00220">
    <property type="entry name" value="S_TKc"/>
    <property type="match status" value="1"/>
</dbReference>
<feature type="region of interest" description="Disordered" evidence="9">
    <location>
        <begin position="71"/>
        <end position="105"/>
    </location>
</feature>
<dbReference type="PROSITE" id="PS50011">
    <property type="entry name" value="PROTEIN_KINASE_DOM"/>
    <property type="match status" value="1"/>
</dbReference>
<evidence type="ECO:0000256" key="4">
    <source>
        <dbReference type="ARBA" id="ARBA00022679"/>
    </source>
</evidence>
<dbReference type="PROSITE" id="PS50898">
    <property type="entry name" value="RBD"/>
    <property type="match status" value="1"/>
</dbReference>
<dbReference type="GO" id="GO:0006950">
    <property type="term" value="P:response to stress"/>
    <property type="evidence" value="ECO:0007669"/>
    <property type="project" value="UniProtKB-ARBA"/>
</dbReference>
<reference evidence="13" key="1">
    <citation type="submission" date="2017-01" db="EMBL/GenBank/DDBJ databases">
        <title>Comparative genomics of anhydrobiosis in the tardigrade Hypsibius dujardini.</title>
        <authorList>
            <person name="Yoshida Y."/>
            <person name="Koutsovoulos G."/>
            <person name="Laetsch D."/>
            <person name="Stevens L."/>
            <person name="Kumar S."/>
            <person name="Horikawa D."/>
            <person name="Ishino K."/>
            <person name="Komine S."/>
            <person name="Tomita M."/>
            <person name="Blaxter M."/>
            <person name="Arakawa K."/>
        </authorList>
    </citation>
    <scope>NUCLEOTIDE SEQUENCE [LARGE SCALE GENOMIC DNA]</scope>
    <source>
        <strain evidence="13">Z151</strain>
    </source>
</reference>
<dbReference type="EC" id="2.7.11.1" evidence="2"/>
<gene>
    <name evidence="12" type="ORF">BV898_06982</name>
</gene>
<feature type="region of interest" description="Disordered" evidence="9">
    <location>
        <begin position="672"/>
        <end position="753"/>
    </location>
</feature>
<name>A0A1W0WUP4_HYPEX</name>
<sequence>MENSSVPHGGDQESSEVRIVQLMIDVMTESLHSLHSKFGSLRVFPQLYLQEIHEFTGKLFKYQDQLAALVPSTSGSGSIHPTGSGKPSGLGPVAPPVAAQAEPQRVPPLPQSAVVTSLVACCTANSSPLGESSSGSANCNGGPATPFPVTDRPSEAMPLNFGRFSMGRSPRSTPAFSARRGKRITVNLPNDEMTIIEAVEGRTIRENLQKKLQHRALVPDACRVYKVNPITEGRHRVEWNDDIGTIEGDKIVVEKRFLTTTSCDCCLKRLQRKQCRKCDLTFQSRGTSESDSADRLFPPIQLLRSHATHMLDGMAAPYNDIIVPDVDQPQRPRSFSEADMDRINRDNDKELPLPRSPTPVPSNTSPRPLWPIFSPGVLFCDKFAVVPTPRGEVPTEETRVQESLAIRTSGDSHSQRSSYWRDSLQSIHRDGNADEWEIPADKLYCDEKIGSGSFGTVYRGFWHGDVAVKHLSVSNPTAEQIRAFKNEVAILRRTRHNNIVLFMGCLTKSLQPGQPPQLAIVTQWCAGRSLYQKIHGEEFRFEMKQLIEIARQISQGMSYLHARSIIHRDLKSNNIFLCENQSVRIGDFGLATVKTRWTGSHQQARQTTGTVLWMAPEVMRMHENDTAPFSSKSDVFSFGIVLYELLSGELPYDGFCRDMILYHIGRLADSVSHHTADPHPQNKGPQDKGPHGEGPQDKGPHGEGPQGEGPQNKGPQDKGPQGEGPQDKGPQGEGPQGEGPQGEGPEDYPKPVLPTLDAVSAICGIPKAVACLFNKCVRVRREERPEFSAISDRLRTALNNVPSIDRCISVLVLNRTASQQEVFTMPKCPSPRTPTVHMTLPNNQCKK</sequence>
<dbReference type="InterPro" id="IPR051681">
    <property type="entry name" value="Ser/Thr_Kinases-Pseudokinases"/>
</dbReference>
<dbReference type="PROSITE" id="PS00107">
    <property type="entry name" value="PROTEIN_KINASE_ATP"/>
    <property type="match status" value="1"/>
</dbReference>
<comment type="caution">
    <text evidence="12">The sequence shown here is derived from an EMBL/GenBank/DDBJ whole genome shotgun (WGS) entry which is preliminary data.</text>
</comment>
<feature type="compositionally biased region" description="Gly residues" evidence="9">
    <location>
        <begin position="731"/>
        <end position="742"/>
    </location>
</feature>
<dbReference type="InterPro" id="IPR017441">
    <property type="entry name" value="Protein_kinase_ATP_BS"/>
</dbReference>
<feature type="domain" description="Protein kinase" evidence="10">
    <location>
        <begin position="443"/>
        <end position="798"/>
    </location>
</feature>
<feature type="region of interest" description="Disordered" evidence="9">
    <location>
        <begin position="324"/>
        <end position="367"/>
    </location>
</feature>
<feature type="binding site" evidence="8">
    <location>
        <position position="469"/>
    </location>
    <ligand>
        <name>ATP</name>
        <dbReference type="ChEBI" id="CHEBI:30616"/>
    </ligand>
</feature>
<dbReference type="InterPro" id="IPR003116">
    <property type="entry name" value="RBD_dom"/>
</dbReference>
<proteinExistence type="inferred from homology"/>
<dbReference type="FunFam" id="3.30.200.20:FF:000024">
    <property type="entry name" value="B-Raf proto-oncogene serine/threonine-protein kinase"/>
    <property type="match status" value="1"/>
</dbReference>
<evidence type="ECO:0000256" key="1">
    <source>
        <dbReference type="ARBA" id="ARBA00010507"/>
    </source>
</evidence>
<evidence type="ECO:0000256" key="3">
    <source>
        <dbReference type="ARBA" id="ARBA00022527"/>
    </source>
</evidence>
<dbReference type="GO" id="GO:0004709">
    <property type="term" value="F:MAP kinase kinase kinase activity"/>
    <property type="evidence" value="ECO:0007669"/>
    <property type="project" value="TreeGrafter"/>
</dbReference>
<dbReference type="GO" id="GO:0005524">
    <property type="term" value="F:ATP binding"/>
    <property type="evidence" value="ECO:0007669"/>
    <property type="project" value="UniProtKB-UniRule"/>
</dbReference>
<feature type="compositionally biased region" description="Basic and acidic residues" evidence="9">
    <location>
        <begin position="685"/>
        <end position="701"/>
    </location>
</feature>
<keyword evidence="5 8" id="KW-0547">Nucleotide-binding</keyword>
<dbReference type="SUPFAM" id="SSF54236">
    <property type="entry name" value="Ubiquitin-like"/>
    <property type="match status" value="1"/>
</dbReference>
<feature type="compositionally biased region" description="Polar residues" evidence="9">
    <location>
        <begin position="71"/>
        <end position="81"/>
    </location>
</feature>
<keyword evidence="13" id="KW-1185">Reference proteome</keyword>
<feature type="domain" description="RBD" evidence="11">
    <location>
        <begin position="182"/>
        <end position="256"/>
    </location>
</feature>
<keyword evidence="7 8" id="KW-0067">ATP-binding</keyword>
<evidence type="ECO:0000256" key="2">
    <source>
        <dbReference type="ARBA" id="ARBA00012513"/>
    </source>
</evidence>
<dbReference type="InterPro" id="IPR008271">
    <property type="entry name" value="Ser/Thr_kinase_AS"/>
</dbReference>
<evidence type="ECO:0000259" key="10">
    <source>
        <dbReference type="PROSITE" id="PS50011"/>
    </source>
</evidence>
<evidence type="ECO:0000256" key="6">
    <source>
        <dbReference type="ARBA" id="ARBA00022777"/>
    </source>
</evidence>
<dbReference type="Proteomes" id="UP000192578">
    <property type="component" value="Unassembled WGS sequence"/>
</dbReference>
<dbReference type="CDD" id="cd01816">
    <property type="entry name" value="RBD_RAF"/>
    <property type="match status" value="1"/>
</dbReference>
<evidence type="ECO:0000313" key="12">
    <source>
        <dbReference type="EMBL" id="OQV18922.1"/>
    </source>
</evidence>
<dbReference type="Gene3D" id="1.10.510.10">
    <property type="entry name" value="Transferase(Phosphotransferase) domain 1"/>
    <property type="match status" value="1"/>
</dbReference>
<dbReference type="Pfam" id="PF02196">
    <property type="entry name" value="RBD"/>
    <property type="match status" value="1"/>
</dbReference>
<dbReference type="SMART" id="SM00455">
    <property type="entry name" value="RBD"/>
    <property type="match status" value="1"/>
</dbReference>
<feature type="compositionally biased region" description="Basic and acidic residues" evidence="9">
    <location>
        <begin position="328"/>
        <end position="352"/>
    </location>
</feature>
<dbReference type="InterPro" id="IPR001245">
    <property type="entry name" value="Ser-Thr/Tyr_kinase_cat_dom"/>
</dbReference>
<evidence type="ECO:0000259" key="11">
    <source>
        <dbReference type="PROSITE" id="PS50898"/>
    </source>
</evidence>
<protein>
    <recommendedName>
        <fullName evidence="2">non-specific serine/threonine protein kinase</fullName>
        <ecNumber evidence="2">2.7.11.1</ecNumber>
    </recommendedName>
</protein>
<dbReference type="Pfam" id="PF07714">
    <property type="entry name" value="PK_Tyr_Ser-Thr"/>
    <property type="match status" value="1"/>
</dbReference>
<dbReference type="OrthoDB" id="774951at2759"/>
<keyword evidence="4" id="KW-0808">Transferase</keyword>
<keyword evidence="3" id="KW-0723">Serine/threonine-protein kinase</keyword>
<dbReference type="SUPFAM" id="SSF56112">
    <property type="entry name" value="Protein kinase-like (PK-like)"/>
    <property type="match status" value="1"/>
</dbReference>
<dbReference type="EMBL" id="MTYJ01000044">
    <property type="protein sequence ID" value="OQV18922.1"/>
    <property type="molecule type" value="Genomic_DNA"/>
</dbReference>
<keyword evidence="6 12" id="KW-0418">Kinase</keyword>
<dbReference type="Gene3D" id="3.30.200.20">
    <property type="entry name" value="Phosphorylase Kinase, domain 1"/>
    <property type="match status" value="1"/>
</dbReference>
<dbReference type="Gene3D" id="3.10.20.90">
    <property type="entry name" value="Phosphatidylinositol 3-kinase Catalytic Subunit, Chain A, domain 1"/>
    <property type="match status" value="1"/>
</dbReference>
<dbReference type="InterPro" id="IPR029071">
    <property type="entry name" value="Ubiquitin-like_domsf"/>
</dbReference>
<dbReference type="AlphaFoldDB" id="A0A1W0WUP4"/>
<dbReference type="PANTHER" id="PTHR44329">
    <property type="entry name" value="SERINE/THREONINE-PROTEIN KINASE TNNI3K-RELATED"/>
    <property type="match status" value="1"/>
</dbReference>
<evidence type="ECO:0000256" key="5">
    <source>
        <dbReference type="ARBA" id="ARBA00022741"/>
    </source>
</evidence>
<evidence type="ECO:0000256" key="7">
    <source>
        <dbReference type="ARBA" id="ARBA00022840"/>
    </source>
</evidence>
<dbReference type="InterPro" id="IPR000719">
    <property type="entry name" value="Prot_kinase_dom"/>
</dbReference>
<evidence type="ECO:0000256" key="8">
    <source>
        <dbReference type="PROSITE-ProRule" id="PRU10141"/>
    </source>
</evidence>
<dbReference type="PANTHER" id="PTHR44329:SF262">
    <property type="entry name" value="RAF HOMOLOG SERINE_THREONINE-PROTEIN KINASE RAF"/>
    <property type="match status" value="1"/>
</dbReference>
<evidence type="ECO:0000313" key="13">
    <source>
        <dbReference type="Proteomes" id="UP000192578"/>
    </source>
</evidence>